<gene>
    <name evidence="1" type="ORF">MM415A03182_0002</name>
</gene>
<dbReference type="EMBL" id="MT141871">
    <property type="protein sequence ID" value="QJA71403.1"/>
    <property type="molecule type" value="Genomic_DNA"/>
</dbReference>
<sequence length="286" mass="33008">MPTNIHDLPQPLVEALTPERRRPVPGRFGVTTLIDSPLRRILTMRHFDEITEDVSENIWALLGKMGHKVLEINKQVSEIRIEHPFNDATIAGVIDYTAGEVIDFKFTSVWSYIFASDKSAWEQQLQIYGYLVQSLGQPVTGLANWLILRDWNKREAAKSENYPKIPFAKIEYKLWDKMTVEAFIQERVSLHLNAEKSRPDQASNEIPTHLWCTPTERWKKEDKWAVMKKGQVRAVRLYDSEEAAEAHFDLGIPPAFYIEHRPGEDTRCASYCSVNIWCPYYTGGLV</sequence>
<dbReference type="Gene3D" id="3.90.320.10">
    <property type="match status" value="1"/>
</dbReference>
<protein>
    <recommendedName>
        <fullName evidence="2">PD-(D/E)XK nuclease superfamily protein</fullName>
    </recommendedName>
</protein>
<evidence type="ECO:0000313" key="1">
    <source>
        <dbReference type="EMBL" id="QJA71403.1"/>
    </source>
</evidence>
<dbReference type="InterPro" id="IPR011604">
    <property type="entry name" value="PDDEXK-like_dom_sf"/>
</dbReference>
<proteinExistence type="predicted"/>
<dbReference type="AlphaFoldDB" id="A0A6M3JN75"/>
<evidence type="ECO:0008006" key="2">
    <source>
        <dbReference type="Google" id="ProtNLM"/>
    </source>
</evidence>
<organism evidence="1">
    <name type="scientific">viral metagenome</name>
    <dbReference type="NCBI Taxonomy" id="1070528"/>
    <lineage>
        <taxon>unclassified sequences</taxon>
        <taxon>metagenomes</taxon>
        <taxon>organismal metagenomes</taxon>
    </lineage>
</organism>
<reference evidence="1" key="1">
    <citation type="submission" date="2020-03" db="EMBL/GenBank/DDBJ databases">
        <title>The deep terrestrial virosphere.</title>
        <authorList>
            <person name="Holmfeldt K."/>
            <person name="Nilsson E."/>
            <person name="Simone D."/>
            <person name="Lopez-Fernandez M."/>
            <person name="Wu X."/>
            <person name="de Brujin I."/>
            <person name="Lundin D."/>
            <person name="Andersson A."/>
            <person name="Bertilsson S."/>
            <person name="Dopson M."/>
        </authorList>
    </citation>
    <scope>NUCLEOTIDE SEQUENCE</scope>
    <source>
        <strain evidence="1">MM415A03182</strain>
    </source>
</reference>
<name>A0A6M3JN75_9ZZZZ</name>
<accession>A0A6M3JN75</accession>